<dbReference type="OrthoDB" id="5196541at2"/>
<keyword evidence="2" id="KW-0315">Glutamine amidotransferase</keyword>
<gene>
    <name evidence="2" type="ORF">FY030_11605</name>
</gene>
<dbReference type="EMBL" id="CP044427">
    <property type="protein sequence ID" value="QFG69263.1"/>
    <property type="molecule type" value="Genomic_DNA"/>
</dbReference>
<sequence length="233" mass="24419">MTQRPRILVVQPEDVCPLGMFGTWLDRAGVDCDVLAVQEGRALPVTLGDHAGLIVMGGRMGANDGADQRWMVPTMGLIVATVAAGSPFLGICLGHQLATVALGGEVTVNPGGPTIGLRPWRPTSYGTTDLLTGVLAGGTPVLHHNNDIAARLPDGVTSLGHAPDGSVQAARFGPRAWGVQFHPEVNATIVGGWARDPAEATSHQATRELQAQQDQLHRAWEPLATRFAALVGV</sequence>
<dbReference type="InterPro" id="IPR044992">
    <property type="entry name" value="ChyE-like"/>
</dbReference>
<dbReference type="CDD" id="cd01741">
    <property type="entry name" value="GATase1_1"/>
    <property type="match status" value="1"/>
</dbReference>
<evidence type="ECO:0000313" key="3">
    <source>
        <dbReference type="Proteomes" id="UP000326546"/>
    </source>
</evidence>
<proteinExistence type="predicted"/>
<organism evidence="2 3">
    <name type="scientific">Ornithinimicrobium pratense</name>
    <dbReference type="NCBI Taxonomy" id="2593973"/>
    <lineage>
        <taxon>Bacteria</taxon>
        <taxon>Bacillati</taxon>
        <taxon>Actinomycetota</taxon>
        <taxon>Actinomycetes</taxon>
        <taxon>Micrococcales</taxon>
        <taxon>Ornithinimicrobiaceae</taxon>
        <taxon>Ornithinimicrobium</taxon>
    </lineage>
</organism>
<feature type="domain" description="Glutamine amidotransferase" evidence="1">
    <location>
        <begin position="47"/>
        <end position="188"/>
    </location>
</feature>
<dbReference type="AlphaFoldDB" id="A0A5J6V872"/>
<evidence type="ECO:0000313" key="2">
    <source>
        <dbReference type="EMBL" id="QFG69263.1"/>
    </source>
</evidence>
<dbReference type="GO" id="GO:0005829">
    <property type="term" value="C:cytosol"/>
    <property type="evidence" value="ECO:0007669"/>
    <property type="project" value="TreeGrafter"/>
</dbReference>
<evidence type="ECO:0000259" key="1">
    <source>
        <dbReference type="Pfam" id="PF00117"/>
    </source>
</evidence>
<dbReference type="PRINTS" id="PR00096">
    <property type="entry name" value="GATASE"/>
</dbReference>
<name>A0A5J6V872_9MICO</name>
<dbReference type="PANTHER" id="PTHR42695">
    <property type="entry name" value="GLUTAMINE AMIDOTRANSFERASE YLR126C-RELATED"/>
    <property type="match status" value="1"/>
</dbReference>
<dbReference type="Pfam" id="PF00117">
    <property type="entry name" value="GATase"/>
    <property type="match status" value="1"/>
</dbReference>
<dbReference type="Proteomes" id="UP000326546">
    <property type="component" value="Chromosome"/>
</dbReference>
<reference evidence="2 3" key="1">
    <citation type="submission" date="2019-09" db="EMBL/GenBank/DDBJ databases">
        <title>Serinicoccus pratensis sp. nov., isolated from meadow soil.</title>
        <authorList>
            <person name="Zhang W."/>
        </authorList>
    </citation>
    <scope>NUCLEOTIDE SEQUENCE [LARGE SCALE GENOMIC DNA]</scope>
    <source>
        <strain evidence="2 3">W204</strain>
    </source>
</reference>
<keyword evidence="2" id="KW-0808">Transferase</keyword>
<dbReference type="GO" id="GO:0016740">
    <property type="term" value="F:transferase activity"/>
    <property type="evidence" value="ECO:0007669"/>
    <property type="project" value="UniProtKB-KW"/>
</dbReference>
<dbReference type="InterPro" id="IPR017926">
    <property type="entry name" value="GATASE"/>
</dbReference>
<protein>
    <submittedName>
        <fullName evidence="2">Type 1 glutamine amidotransferase</fullName>
    </submittedName>
</protein>
<dbReference type="PANTHER" id="PTHR42695:SF5">
    <property type="entry name" value="GLUTAMINE AMIDOTRANSFERASE YLR126C-RELATED"/>
    <property type="match status" value="1"/>
</dbReference>
<dbReference type="KEGG" id="serw:FY030_11605"/>
<dbReference type="PROSITE" id="PS51273">
    <property type="entry name" value="GATASE_TYPE_1"/>
    <property type="match status" value="1"/>
</dbReference>
<dbReference type="RefSeq" id="WP_158061645.1">
    <property type="nucleotide sequence ID" value="NZ_CP044427.1"/>
</dbReference>
<dbReference type="SUPFAM" id="SSF52317">
    <property type="entry name" value="Class I glutamine amidotransferase-like"/>
    <property type="match status" value="1"/>
</dbReference>
<keyword evidence="3" id="KW-1185">Reference proteome</keyword>
<dbReference type="InterPro" id="IPR029062">
    <property type="entry name" value="Class_I_gatase-like"/>
</dbReference>
<dbReference type="Gene3D" id="3.40.50.880">
    <property type="match status" value="1"/>
</dbReference>
<accession>A0A5J6V872</accession>